<dbReference type="Proteomes" id="UP000010366">
    <property type="component" value="Chromosome"/>
</dbReference>
<evidence type="ECO:0000313" key="2">
    <source>
        <dbReference type="EMBL" id="AFY95757.1"/>
    </source>
</evidence>
<dbReference type="HOGENOM" id="CLU_1493649_0_0_3"/>
<dbReference type="eggNOG" id="ENOG502ZXQF">
    <property type="taxonomic scope" value="Bacteria"/>
</dbReference>
<protein>
    <submittedName>
        <fullName evidence="2">Uncharacterized protein</fullName>
    </submittedName>
</protein>
<dbReference type="KEGG" id="cmp:Cha6605_4844"/>
<keyword evidence="1" id="KW-1133">Transmembrane helix</keyword>
<dbReference type="AlphaFoldDB" id="K9UKZ9"/>
<name>K9UKZ9_CHAP6</name>
<keyword evidence="1" id="KW-0812">Transmembrane</keyword>
<gene>
    <name evidence="2" type="ORF">Cha6605_4844</name>
</gene>
<sequence>MSFLRQPLILADVAPNVGYTRNFEYCIKITNLNKYPNYLLFAQIRSPTSKPGAYVQIQADRCLLVDGYRPSVSIAAIAKSSVKKSDLAKNDLGTILKNNKLQKSLIAGTPSIDRPFSVPIINNGKKIEASFEIQSLDRQGLKLVRVPESTQILNLLLFPTIGIAILGWIVWKRQHKAVNR</sequence>
<feature type="transmembrane region" description="Helical" evidence="1">
    <location>
        <begin position="152"/>
        <end position="171"/>
    </location>
</feature>
<organism evidence="2 3">
    <name type="scientific">Chamaesiphon minutus (strain ATCC 27169 / PCC 6605)</name>
    <dbReference type="NCBI Taxonomy" id="1173020"/>
    <lineage>
        <taxon>Bacteria</taxon>
        <taxon>Bacillati</taxon>
        <taxon>Cyanobacteriota</taxon>
        <taxon>Cyanophyceae</taxon>
        <taxon>Gomontiellales</taxon>
        <taxon>Chamaesiphonaceae</taxon>
        <taxon>Chamaesiphon</taxon>
    </lineage>
</organism>
<dbReference type="RefSeq" id="WP_015161846.1">
    <property type="nucleotide sequence ID" value="NC_019697.1"/>
</dbReference>
<proteinExistence type="predicted"/>
<evidence type="ECO:0000256" key="1">
    <source>
        <dbReference type="SAM" id="Phobius"/>
    </source>
</evidence>
<evidence type="ECO:0000313" key="3">
    <source>
        <dbReference type="Proteomes" id="UP000010366"/>
    </source>
</evidence>
<keyword evidence="1" id="KW-0472">Membrane</keyword>
<reference evidence="2 3" key="1">
    <citation type="submission" date="2012-05" db="EMBL/GenBank/DDBJ databases">
        <title>Finished chromosome of genome of Chamaesiphon sp. PCC 6605.</title>
        <authorList>
            <consortium name="US DOE Joint Genome Institute"/>
            <person name="Gugger M."/>
            <person name="Coursin T."/>
            <person name="Rippka R."/>
            <person name="Tandeau De Marsac N."/>
            <person name="Huntemann M."/>
            <person name="Wei C.-L."/>
            <person name="Han J."/>
            <person name="Detter J.C."/>
            <person name="Han C."/>
            <person name="Tapia R."/>
            <person name="Chen A."/>
            <person name="Kyrpides N."/>
            <person name="Mavromatis K."/>
            <person name="Markowitz V."/>
            <person name="Szeto E."/>
            <person name="Ivanova N."/>
            <person name="Pagani I."/>
            <person name="Pati A."/>
            <person name="Goodwin L."/>
            <person name="Nordberg H.P."/>
            <person name="Cantor M.N."/>
            <person name="Hua S.X."/>
            <person name="Woyke T."/>
            <person name="Kerfeld C.A."/>
        </authorList>
    </citation>
    <scope>NUCLEOTIDE SEQUENCE [LARGE SCALE GENOMIC DNA]</scope>
    <source>
        <strain evidence="3">ATCC 27169 / PCC 6605</strain>
    </source>
</reference>
<dbReference type="STRING" id="1173020.Cha6605_4844"/>
<keyword evidence="3" id="KW-1185">Reference proteome</keyword>
<accession>K9UKZ9</accession>
<dbReference type="OrthoDB" id="495418at2"/>
<dbReference type="EMBL" id="CP003600">
    <property type="protein sequence ID" value="AFY95757.1"/>
    <property type="molecule type" value="Genomic_DNA"/>
</dbReference>